<dbReference type="Proteomes" id="UP000085678">
    <property type="component" value="Unplaced"/>
</dbReference>
<gene>
    <name evidence="5" type="primary">LOC106150957</name>
</gene>
<feature type="domain" description="G-patch" evidence="3">
    <location>
        <begin position="458"/>
        <end position="505"/>
    </location>
</feature>
<dbReference type="PANTHER" id="PTHR23106">
    <property type="entry name" value="ANGIOGENIC FACTOR WITH G PATCH AND FHA DOMAINS 1"/>
    <property type="match status" value="1"/>
</dbReference>
<dbReference type="GO" id="GO:0003676">
    <property type="term" value="F:nucleic acid binding"/>
    <property type="evidence" value="ECO:0007669"/>
    <property type="project" value="InterPro"/>
</dbReference>
<dbReference type="InterPro" id="IPR000467">
    <property type="entry name" value="G_patch_dom"/>
</dbReference>
<dbReference type="OrthoDB" id="2538319at2759"/>
<dbReference type="RefSeq" id="XP_013379450.1">
    <property type="nucleotide sequence ID" value="XM_013523996.1"/>
</dbReference>
<dbReference type="Pfam" id="PF17780">
    <property type="entry name" value="OCRE"/>
    <property type="match status" value="1"/>
</dbReference>
<feature type="coiled-coil region" evidence="1">
    <location>
        <begin position="7"/>
        <end position="69"/>
    </location>
</feature>
<dbReference type="PROSITE" id="PS50006">
    <property type="entry name" value="FHA_DOMAIN"/>
    <property type="match status" value="1"/>
</dbReference>
<evidence type="ECO:0000313" key="4">
    <source>
        <dbReference type="Proteomes" id="UP000085678"/>
    </source>
</evidence>
<keyword evidence="1" id="KW-0175">Coiled coil</keyword>
<keyword evidence="4" id="KW-1185">Reference proteome</keyword>
<dbReference type="InterPro" id="IPR000253">
    <property type="entry name" value="FHA_dom"/>
</dbReference>
<dbReference type="Pfam" id="PF01585">
    <property type="entry name" value="G-patch"/>
    <property type="match status" value="1"/>
</dbReference>
<dbReference type="InterPro" id="IPR041591">
    <property type="entry name" value="OCRE"/>
</dbReference>
<dbReference type="SMART" id="SM00240">
    <property type="entry name" value="FHA"/>
    <property type="match status" value="1"/>
</dbReference>
<accession>A0A1S3GZZ8</accession>
<dbReference type="InterPro" id="IPR053027">
    <property type="entry name" value="AGGF1"/>
</dbReference>
<evidence type="ECO:0000313" key="5">
    <source>
        <dbReference type="RefSeq" id="XP_013379450.1"/>
    </source>
</evidence>
<dbReference type="CDD" id="cd22686">
    <property type="entry name" value="FHA_AGGF1"/>
    <property type="match status" value="1"/>
</dbReference>
<sequence>MEEQPEVQDLKRKIADLDSELKSTQKKLEKALHKLSKTERRNDKINSYNEDLRKQVEQLSKELHAYKSSGKKRSDASTQVSEALLQESNGEIGQFEEWSEPVKDPESEEGVSLADSLKATAEAALHQSGYVYDDSTGLYYDYNTGYYYDAEKSLYYDPNTGIYYYYDAGTESYVFHSQADLSYYQTAQAGTEDFQMYDADTEHRSHRKHNRHKDKEDEDVSAVTSSLSRLHLCQLTSNVLAMTANYPPCIRVMVKESSTLDVGTLYIFTYPGATIGREKDMGHAILIPDLQVSKMHAEVKYDDSSQVYTIQDYASQNGTFLNGQRLSEPKVLSSCHALTHGDTVQIADSTFLLHIHPGLETCDLCEPGQVQAHLKAQQEQPREIKILSKEDKEKLRRQEMKKIRKKFGLESAPYEQNSSAVNNPAYTDKAEVRRKTVGSDNPYQKDDAPASVDVAISTENKGHKLLKKMGWASGEGLGKTQKGIKEPIQVNIRLRQTAGLGSAVSVERSMDDAHVKNTQEKWLKAQDRFSALGQGKGIAQEKKEHSIKSKTWLKGETVNATIDKVENNDNG</sequence>
<dbReference type="Gene3D" id="2.60.200.20">
    <property type="match status" value="1"/>
</dbReference>
<protein>
    <submittedName>
        <fullName evidence="5">Angiogenic factor with G patch and FHA domains 1 isoform X2</fullName>
    </submittedName>
</protein>
<evidence type="ECO:0000259" key="3">
    <source>
        <dbReference type="PROSITE" id="PS50174"/>
    </source>
</evidence>
<name>A0A1S3GZZ8_LINAN</name>
<dbReference type="Pfam" id="PF00498">
    <property type="entry name" value="FHA"/>
    <property type="match status" value="1"/>
</dbReference>
<evidence type="ECO:0000259" key="2">
    <source>
        <dbReference type="PROSITE" id="PS50006"/>
    </source>
</evidence>
<dbReference type="AlphaFoldDB" id="A0A1S3GZZ8"/>
<dbReference type="PANTHER" id="PTHR23106:SF24">
    <property type="entry name" value="ANGIOGENIC FACTOR WITH G PATCH AND FHA DOMAINS 1"/>
    <property type="match status" value="1"/>
</dbReference>
<dbReference type="InterPro" id="IPR008984">
    <property type="entry name" value="SMAD_FHA_dom_sf"/>
</dbReference>
<dbReference type="PROSITE" id="PS50174">
    <property type="entry name" value="G_PATCH"/>
    <property type="match status" value="1"/>
</dbReference>
<evidence type="ECO:0000256" key="1">
    <source>
        <dbReference type="SAM" id="Coils"/>
    </source>
</evidence>
<dbReference type="SMART" id="SM00443">
    <property type="entry name" value="G_patch"/>
    <property type="match status" value="1"/>
</dbReference>
<proteinExistence type="predicted"/>
<organism evidence="4 5">
    <name type="scientific">Lingula anatina</name>
    <name type="common">Brachiopod</name>
    <name type="synonym">Lingula unguis</name>
    <dbReference type="NCBI Taxonomy" id="7574"/>
    <lineage>
        <taxon>Eukaryota</taxon>
        <taxon>Metazoa</taxon>
        <taxon>Spiralia</taxon>
        <taxon>Lophotrochozoa</taxon>
        <taxon>Brachiopoda</taxon>
        <taxon>Linguliformea</taxon>
        <taxon>Lingulata</taxon>
        <taxon>Lingulida</taxon>
        <taxon>Linguloidea</taxon>
        <taxon>Lingulidae</taxon>
        <taxon>Lingula</taxon>
    </lineage>
</organism>
<dbReference type="GeneID" id="106150957"/>
<feature type="domain" description="FHA" evidence="2">
    <location>
        <begin position="273"/>
        <end position="326"/>
    </location>
</feature>
<dbReference type="SUPFAM" id="SSF49879">
    <property type="entry name" value="SMAD/FHA domain"/>
    <property type="match status" value="1"/>
</dbReference>
<reference evidence="5" key="1">
    <citation type="submission" date="2025-08" db="UniProtKB">
        <authorList>
            <consortium name="RefSeq"/>
        </authorList>
    </citation>
    <scope>IDENTIFICATION</scope>
    <source>
        <tissue evidence="5">Gonads</tissue>
    </source>
</reference>